<dbReference type="InterPro" id="IPR014757">
    <property type="entry name" value="Tscrpt_reg_IclR_C"/>
</dbReference>
<dbReference type="Pfam" id="PF01614">
    <property type="entry name" value="IclR_C"/>
    <property type="match status" value="1"/>
</dbReference>
<evidence type="ECO:0000313" key="6">
    <source>
        <dbReference type="EMBL" id="SET81952.1"/>
    </source>
</evidence>
<keyword evidence="2 6" id="KW-0238">DNA-binding</keyword>
<protein>
    <submittedName>
        <fullName evidence="6">DNA-binding transcriptional regulator, IclR family</fullName>
    </submittedName>
</protein>
<feature type="domain" description="HTH iclR-type" evidence="4">
    <location>
        <begin position="12"/>
        <end position="74"/>
    </location>
</feature>
<dbReference type="EMBL" id="FOHO01000011">
    <property type="protein sequence ID" value="SET81952.1"/>
    <property type="molecule type" value="Genomic_DNA"/>
</dbReference>
<name>A0A1I0HDN0_9RHOB</name>
<keyword evidence="7" id="KW-1185">Reference proteome</keyword>
<dbReference type="InterPro" id="IPR029016">
    <property type="entry name" value="GAF-like_dom_sf"/>
</dbReference>
<keyword evidence="3" id="KW-0804">Transcription</keyword>
<dbReference type="SUPFAM" id="SSF55781">
    <property type="entry name" value="GAF domain-like"/>
    <property type="match status" value="1"/>
</dbReference>
<dbReference type="SUPFAM" id="SSF46785">
    <property type="entry name" value="Winged helix' DNA-binding domain"/>
    <property type="match status" value="1"/>
</dbReference>
<evidence type="ECO:0000256" key="3">
    <source>
        <dbReference type="ARBA" id="ARBA00023163"/>
    </source>
</evidence>
<dbReference type="InterPro" id="IPR036388">
    <property type="entry name" value="WH-like_DNA-bd_sf"/>
</dbReference>
<dbReference type="InterPro" id="IPR050707">
    <property type="entry name" value="HTH_MetabolicPath_Reg"/>
</dbReference>
<dbReference type="STRING" id="364199.SAMN04489858_11123"/>
<evidence type="ECO:0000256" key="2">
    <source>
        <dbReference type="ARBA" id="ARBA00023125"/>
    </source>
</evidence>
<dbReference type="PANTHER" id="PTHR30136:SF39">
    <property type="entry name" value="TRANSCRIPTIONAL REGULATORY PROTEIN"/>
    <property type="match status" value="1"/>
</dbReference>
<evidence type="ECO:0000256" key="1">
    <source>
        <dbReference type="ARBA" id="ARBA00023015"/>
    </source>
</evidence>
<dbReference type="RefSeq" id="WP_175479909.1">
    <property type="nucleotide sequence ID" value="NZ_FOHO01000011.1"/>
</dbReference>
<dbReference type="PROSITE" id="PS51077">
    <property type="entry name" value="HTH_ICLR"/>
    <property type="match status" value="1"/>
</dbReference>
<dbReference type="GO" id="GO:0003677">
    <property type="term" value="F:DNA binding"/>
    <property type="evidence" value="ECO:0007669"/>
    <property type="project" value="UniProtKB-KW"/>
</dbReference>
<dbReference type="Pfam" id="PF09339">
    <property type="entry name" value="HTH_IclR"/>
    <property type="match status" value="1"/>
</dbReference>
<dbReference type="GO" id="GO:0045892">
    <property type="term" value="P:negative regulation of DNA-templated transcription"/>
    <property type="evidence" value="ECO:0007669"/>
    <property type="project" value="TreeGrafter"/>
</dbReference>
<feature type="domain" description="IclR-ED" evidence="5">
    <location>
        <begin position="75"/>
        <end position="259"/>
    </location>
</feature>
<dbReference type="GO" id="GO:0003700">
    <property type="term" value="F:DNA-binding transcription factor activity"/>
    <property type="evidence" value="ECO:0007669"/>
    <property type="project" value="TreeGrafter"/>
</dbReference>
<proteinExistence type="predicted"/>
<reference evidence="6 7" key="1">
    <citation type="submission" date="2016-10" db="EMBL/GenBank/DDBJ databases">
        <authorList>
            <person name="de Groot N.N."/>
        </authorList>
    </citation>
    <scope>NUCLEOTIDE SEQUENCE [LARGE SCALE GENOMIC DNA]</scope>
    <source>
        <strain evidence="6 7">DSM 17862</strain>
    </source>
</reference>
<dbReference type="PROSITE" id="PS51078">
    <property type="entry name" value="ICLR_ED"/>
    <property type="match status" value="1"/>
</dbReference>
<sequence>MVHNVDHTDTGTQSVDRALLLLQRIGACGDDGGTLAGLVADTGLNKATVRRLLLALIRAGMVEQDDDSRYYLGMQLQVLGAQASRRPNLMRAAQESVMRLGQVTGDAALLTVRRGANTLCVMREEGSYPLRSHALVAGQTHPLGVGAGSLAMLASLPDDEIASVLAAITPVLADRYPRLPPDELMRLIERTRTDGIALNPGLVIDGSWGLGIALHYPDGRLAGALSVAAVEARMRPDRLPDLTRHLRAEAAQIETRLARTAPLKG</sequence>
<dbReference type="SMART" id="SM00346">
    <property type="entry name" value="HTH_ICLR"/>
    <property type="match status" value="1"/>
</dbReference>
<evidence type="ECO:0000259" key="5">
    <source>
        <dbReference type="PROSITE" id="PS51078"/>
    </source>
</evidence>
<dbReference type="PANTHER" id="PTHR30136">
    <property type="entry name" value="HELIX-TURN-HELIX TRANSCRIPTIONAL REGULATOR, ICLR FAMILY"/>
    <property type="match status" value="1"/>
</dbReference>
<evidence type="ECO:0000313" key="7">
    <source>
        <dbReference type="Proteomes" id="UP000199180"/>
    </source>
</evidence>
<evidence type="ECO:0000259" key="4">
    <source>
        <dbReference type="PROSITE" id="PS51077"/>
    </source>
</evidence>
<dbReference type="Gene3D" id="3.30.450.40">
    <property type="match status" value="1"/>
</dbReference>
<dbReference type="AlphaFoldDB" id="A0A1I0HDN0"/>
<dbReference type="Proteomes" id="UP000199180">
    <property type="component" value="Unassembled WGS sequence"/>
</dbReference>
<organism evidence="6 7">
    <name type="scientific">Paracoccus homiensis</name>
    <dbReference type="NCBI Taxonomy" id="364199"/>
    <lineage>
        <taxon>Bacteria</taxon>
        <taxon>Pseudomonadati</taxon>
        <taxon>Pseudomonadota</taxon>
        <taxon>Alphaproteobacteria</taxon>
        <taxon>Rhodobacterales</taxon>
        <taxon>Paracoccaceae</taxon>
        <taxon>Paracoccus</taxon>
    </lineage>
</organism>
<accession>A0A1I0HDN0</accession>
<dbReference type="InterPro" id="IPR036390">
    <property type="entry name" value="WH_DNA-bd_sf"/>
</dbReference>
<gene>
    <name evidence="6" type="ORF">SAMN04489858_11123</name>
</gene>
<keyword evidence="1" id="KW-0805">Transcription regulation</keyword>
<dbReference type="Gene3D" id="1.10.10.10">
    <property type="entry name" value="Winged helix-like DNA-binding domain superfamily/Winged helix DNA-binding domain"/>
    <property type="match status" value="1"/>
</dbReference>
<dbReference type="InterPro" id="IPR005471">
    <property type="entry name" value="Tscrpt_reg_IclR_N"/>
</dbReference>